<evidence type="ECO:0000313" key="2">
    <source>
        <dbReference type="EMBL" id="MPC55911.1"/>
    </source>
</evidence>
<protein>
    <submittedName>
        <fullName evidence="2">Uncharacterized protein</fullName>
    </submittedName>
</protein>
<organism evidence="2 3">
    <name type="scientific">Portunus trituberculatus</name>
    <name type="common">Swimming crab</name>
    <name type="synonym">Neptunus trituberculatus</name>
    <dbReference type="NCBI Taxonomy" id="210409"/>
    <lineage>
        <taxon>Eukaryota</taxon>
        <taxon>Metazoa</taxon>
        <taxon>Ecdysozoa</taxon>
        <taxon>Arthropoda</taxon>
        <taxon>Crustacea</taxon>
        <taxon>Multicrustacea</taxon>
        <taxon>Malacostraca</taxon>
        <taxon>Eumalacostraca</taxon>
        <taxon>Eucarida</taxon>
        <taxon>Decapoda</taxon>
        <taxon>Pleocyemata</taxon>
        <taxon>Brachyura</taxon>
        <taxon>Eubrachyura</taxon>
        <taxon>Portunoidea</taxon>
        <taxon>Portunidae</taxon>
        <taxon>Portuninae</taxon>
        <taxon>Portunus</taxon>
    </lineage>
</organism>
<comment type="caution">
    <text evidence="2">The sequence shown here is derived from an EMBL/GenBank/DDBJ whole genome shotgun (WGS) entry which is preliminary data.</text>
</comment>
<feature type="region of interest" description="Disordered" evidence="1">
    <location>
        <begin position="1"/>
        <end position="31"/>
    </location>
</feature>
<proteinExistence type="predicted"/>
<sequence length="63" mass="6802">MWGRSVGTGEGGLADTGMSGGTGLGTTDGGDERCLRFITPSRLEEQMQYRCAHANKSILRFTY</sequence>
<dbReference type="AlphaFoldDB" id="A0A5B7G7H3"/>
<feature type="compositionally biased region" description="Gly residues" evidence="1">
    <location>
        <begin position="1"/>
        <end position="28"/>
    </location>
</feature>
<keyword evidence="3" id="KW-1185">Reference proteome</keyword>
<evidence type="ECO:0000313" key="3">
    <source>
        <dbReference type="Proteomes" id="UP000324222"/>
    </source>
</evidence>
<name>A0A5B7G7H3_PORTR</name>
<evidence type="ECO:0000256" key="1">
    <source>
        <dbReference type="SAM" id="MobiDB-lite"/>
    </source>
</evidence>
<gene>
    <name evidence="2" type="ORF">E2C01_049856</name>
</gene>
<dbReference type="Proteomes" id="UP000324222">
    <property type="component" value="Unassembled WGS sequence"/>
</dbReference>
<dbReference type="EMBL" id="VSRR010013540">
    <property type="protein sequence ID" value="MPC55911.1"/>
    <property type="molecule type" value="Genomic_DNA"/>
</dbReference>
<accession>A0A5B7G7H3</accession>
<reference evidence="2 3" key="1">
    <citation type="submission" date="2019-05" db="EMBL/GenBank/DDBJ databases">
        <title>Another draft genome of Portunus trituberculatus and its Hox gene families provides insights of decapod evolution.</title>
        <authorList>
            <person name="Jeong J.-H."/>
            <person name="Song I."/>
            <person name="Kim S."/>
            <person name="Choi T."/>
            <person name="Kim D."/>
            <person name="Ryu S."/>
            <person name="Kim W."/>
        </authorList>
    </citation>
    <scope>NUCLEOTIDE SEQUENCE [LARGE SCALE GENOMIC DNA]</scope>
    <source>
        <tissue evidence="2">Muscle</tissue>
    </source>
</reference>